<dbReference type="EMBL" id="KN818226">
    <property type="protein sequence ID" value="KIL69244.1"/>
    <property type="molecule type" value="Genomic_DNA"/>
</dbReference>
<gene>
    <name evidence="1" type="ORF">M378DRAFT_157492</name>
</gene>
<dbReference type="Gene3D" id="3.80.10.10">
    <property type="entry name" value="Ribonuclease Inhibitor"/>
    <property type="match status" value="1"/>
</dbReference>
<dbReference type="HOGENOM" id="CLU_459245_0_0_1"/>
<sequence>MIAILNASLPPAGMVQRIYPKLDIDLDLLFESHLYDSCNMSPPETSVPHLLGTNASLHSEPLATQVRDTFTQVQGDIATLDIRISRLSSTLSKLIEKRERLDEYLTQHQALFSPARRVPLEIWGEIFQYCLSSEAPNEDHEDTCRGRNDFVIAEENLGSQFSSDSGAEDRDTRVPWVFTRISRHLRAAAMSCPRLWTKVSVCVDDYAALDRRRLWPLTRVLRLSGDLPLSITLFGRSYDRSTFDMWTQSPAAQCLAASSQRWERLHLTRIPCPTHNRFYLALRGSLDKLKELKMQFTPELPRRKPLVSDVFAHAPKLRSLTVIGSFPYDALDLPMRQVTSLSMQSILYFPRMIQTHPNLVDLNLTLPVVGVRIDPFTVLRSDHVRTLSLDLHSFDGELTDQLLKSLELPSLSVLHLECQHMPTDGAVKFFKTNNTITHLTFRVQKWSEGSLLQSLRSLSSLEQLAVSIWPGSIKDAEPLLNNLARRKRDAEYPFPSLPKLRIIEVISHVTDFPVESFIRLVRARWALGRRGMEAGMLECPVVPLKAVMLYLHGSIVPDHVSATLSKLNDLKDGGLDIRAYAKGLLTPGAGHRFF</sequence>
<reference evidence="1 2" key="1">
    <citation type="submission" date="2014-04" db="EMBL/GenBank/DDBJ databases">
        <title>Evolutionary Origins and Diversification of the Mycorrhizal Mutualists.</title>
        <authorList>
            <consortium name="DOE Joint Genome Institute"/>
            <consortium name="Mycorrhizal Genomics Consortium"/>
            <person name="Kohler A."/>
            <person name="Kuo A."/>
            <person name="Nagy L.G."/>
            <person name="Floudas D."/>
            <person name="Copeland A."/>
            <person name="Barry K.W."/>
            <person name="Cichocki N."/>
            <person name="Veneault-Fourrey C."/>
            <person name="LaButti K."/>
            <person name="Lindquist E.A."/>
            <person name="Lipzen A."/>
            <person name="Lundell T."/>
            <person name="Morin E."/>
            <person name="Murat C."/>
            <person name="Riley R."/>
            <person name="Ohm R."/>
            <person name="Sun H."/>
            <person name="Tunlid A."/>
            <person name="Henrissat B."/>
            <person name="Grigoriev I.V."/>
            <person name="Hibbett D.S."/>
            <person name="Martin F."/>
        </authorList>
    </citation>
    <scope>NUCLEOTIDE SEQUENCE [LARGE SCALE GENOMIC DNA]</scope>
    <source>
        <strain evidence="1 2">Koide BX008</strain>
    </source>
</reference>
<dbReference type="InParanoid" id="A0A0C2TPT6"/>
<accession>A0A0C2TPT6</accession>
<dbReference type="STRING" id="946122.A0A0C2TPT6"/>
<dbReference type="OrthoDB" id="3015347at2759"/>
<evidence type="ECO:0008006" key="3">
    <source>
        <dbReference type="Google" id="ProtNLM"/>
    </source>
</evidence>
<protein>
    <recommendedName>
        <fullName evidence="3">F-box domain-containing protein</fullName>
    </recommendedName>
</protein>
<dbReference type="AlphaFoldDB" id="A0A0C2TPT6"/>
<evidence type="ECO:0000313" key="2">
    <source>
        <dbReference type="Proteomes" id="UP000054549"/>
    </source>
</evidence>
<organism evidence="1 2">
    <name type="scientific">Amanita muscaria (strain Koide BX008)</name>
    <dbReference type="NCBI Taxonomy" id="946122"/>
    <lineage>
        <taxon>Eukaryota</taxon>
        <taxon>Fungi</taxon>
        <taxon>Dikarya</taxon>
        <taxon>Basidiomycota</taxon>
        <taxon>Agaricomycotina</taxon>
        <taxon>Agaricomycetes</taxon>
        <taxon>Agaricomycetidae</taxon>
        <taxon>Agaricales</taxon>
        <taxon>Pluteineae</taxon>
        <taxon>Amanitaceae</taxon>
        <taxon>Amanita</taxon>
    </lineage>
</organism>
<name>A0A0C2TPT6_AMAMK</name>
<dbReference type="SUPFAM" id="SSF52047">
    <property type="entry name" value="RNI-like"/>
    <property type="match status" value="1"/>
</dbReference>
<dbReference type="Proteomes" id="UP000054549">
    <property type="component" value="Unassembled WGS sequence"/>
</dbReference>
<proteinExistence type="predicted"/>
<dbReference type="InterPro" id="IPR032675">
    <property type="entry name" value="LRR_dom_sf"/>
</dbReference>
<evidence type="ECO:0000313" key="1">
    <source>
        <dbReference type="EMBL" id="KIL69244.1"/>
    </source>
</evidence>
<keyword evidence="2" id="KW-1185">Reference proteome</keyword>